<gene>
    <name evidence="1" type="ORF">SCLTRI_LOCUS6019</name>
</gene>
<protein>
    <submittedName>
        <fullName evidence="1">41eba671-0fb1-4545-bfd1-d17913bf106b</fullName>
    </submittedName>
</protein>
<proteinExistence type="predicted"/>
<dbReference type="OrthoDB" id="3527108at2759"/>
<reference evidence="1" key="1">
    <citation type="submission" date="2020-10" db="EMBL/GenBank/DDBJ databases">
        <authorList>
            <person name="Kusch S."/>
        </authorList>
    </citation>
    <scope>NUCLEOTIDE SEQUENCE</scope>
    <source>
        <strain evidence="1">SwB9</strain>
    </source>
</reference>
<evidence type="ECO:0000313" key="2">
    <source>
        <dbReference type="Proteomes" id="UP000624404"/>
    </source>
</evidence>
<accession>A0A8H2VX91</accession>
<organism evidence="1 2">
    <name type="scientific">Sclerotinia trifoliorum</name>
    <dbReference type="NCBI Taxonomy" id="28548"/>
    <lineage>
        <taxon>Eukaryota</taxon>
        <taxon>Fungi</taxon>
        <taxon>Dikarya</taxon>
        <taxon>Ascomycota</taxon>
        <taxon>Pezizomycotina</taxon>
        <taxon>Leotiomycetes</taxon>
        <taxon>Helotiales</taxon>
        <taxon>Sclerotiniaceae</taxon>
        <taxon>Sclerotinia</taxon>
    </lineage>
</organism>
<dbReference type="Proteomes" id="UP000624404">
    <property type="component" value="Unassembled WGS sequence"/>
</dbReference>
<dbReference type="AlphaFoldDB" id="A0A8H2VX91"/>
<evidence type="ECO:0000313" key="1">
    <source>
        <dbReference type="EMBL" id="CAD6445809.1"/>
    </source>
</evidence>
<dbReference type="EMBL" id="CAJHIA010000017">
    <property type="protein sequence ID" value="CAD6445809.1"/>
    <property type="molecule type" value="Genomic_DNA"/>
</dbReference>
<sequence>MMLYKRYSNIFVGACLCTILFFFWFSGIFTESLFTSKTSPVERPPGPIYKDLSSIIKRPPIKDNFPLAELSARRSDFPGIPSWNRPPSPHVNESTPLFIGFTRNWPLLQQVILSYITSGWPPEDIYVVDNTGTIRSNHPPGQLTLQNPFYLNMQRLTEVFGVNAIYTPTLFTFAQLQNFYIFTALERGWDYFWWSHMDVVALTEEKYEETPFKSLYMRAVDKLQEASSPDYLLNTETGEKTEWAIQFFSYDWLALNNVKTFMKYGAYDPFISYYKADCDLIERFRMSGVRMPIADAGRIIDVGDSIDLNLFFRRKIDPANPPRSLAELAELPEDDRGGKGFEYLLEVLANQTENKLHGKEVRNSWQYKQQGGEGEPFYRDPEGFEAGLQIAIEAGVQTYQEKWGHKECGLLDAGLKLTDAWKVEHDWIEKPSST</sequence>
<name>A0A8H2VX91_9HELO</name>
<keyword evidence="2" id="KW-1185">Reference proteome</keyword>
<comment type="caution">
    <text evidence="1">The sequence shown here is derived from an EMBL/GenBank/DDBJ whole genome shotgun (WGS) entry which is preliminary data.</text>
</comment>